<evidence type="ECO:0000313" key="1">
    <source>
        <dbReference type="EMBL" id="KHD96589.1"/>
    </source>
</evidence>
<dbReference type="InterPro" id="IPR011008">
    <property type="entry name" value="Dimeric_a/b-barrel"/>
</dbReference>
<evidence type="ECO:0000313" key="2">
    <source>
        <dbReference type="Proteomes" id="UP000030466"/>
    </source>
</evidence>
<comment type="caution">
    <text evidence="1">The sequence shown here is derived from an EMBL/GenBank/DDBJ whole genome shotgun (WGS) entry which is preliminary data.</text>
</comment>
<gene>
    <name evidence="1" type="ORF">GY22_14975</name>
</gene>
<organism evidence="1 2">
    <name type="scientific">Kocuria rosea subsp. polaris</name>
    <dbReference type="NCBI Taxonomy" id="136273"/>
    <lineage>
        <taxon>Bacteria</taxon>
        <taxon>Bacillati</taxon>
        <taxon>Actinomycetota</taxon>
        <taxon>Actinomycetes</taxon>
        <taxon>Micrococcales</taxon>
        <taxon>Micrococcaceae</taxon>
        <taxon>Kocuria</taxon>
    </lineage>
</organism>
<dbReference type="SUPFAM" id="SSF54909">
    <property type="entry name" value="Dimeric alpha+beta barrel"/>
    <property type="match status" value="1"/>
</dbReference>
<protein>
    <recommendedName>
        <fullName evidence="3">Cyclase</fullName>
    </recommendedName>
</protein>
<keyword evidence="2" id="KW-1185">Reference proteome</keyword>
<name>A0A0A6VS34_KOCRO</name>
<dbReference type="EMBL" id="JSUH01000015">
    <property type="protein sequence ID" value="KHD96589.1"/>
    <property type="molecule type" value="Genomic_DNA"/>
</dbReference>
<dbReference type="AlphaFoldDB" id="A0A0A6VS34"/>
<dbReference type="RefSeq" id="WP_035929481.1">
    <property type="nucleotide sequence ID" value="NZ_JSUH01000015.1"/>
</dbReference>
<evidence type="ECO:0008006" key="3">
    <source>
        <dbReference type="Google" id="ProtNLM"/>
    </source>
</evidence>
<dbReference type="OrthoDB" id="4578588at2"/>
<reference evidence="1 2" key="1">
    <citation type="journal article" date="2003" name="Int. J. Syst. Evol. Microbiol.">
        <title>Kocuria polaris sp. nov., an orange-pigmented psychrophilic bacterium isolated from an Antarctic cyanobacterial mat sample.</title>
        <authorList>
            <person name="Reddy G.S."/>
            <person name="Prakash J.S."/>
            <person name="Prabahar V."/>
            <person name="Matsumoto G.I."/>
            <person name="Stackebrandt E."/>
            <person name="Shivaji S."/>
        </authorList>
    </citation>
    <scope>NUCLEOTIDE SEQUENCE [LARGE SCALE GENOMIC DNA]</scope>
    <source>
        <strain evidence="1 2">CMS 76or</strain>
    </source>
</reference>
<accession>A0A0A6VS34</accession>
<sequence length="87" mass="10033">MALLLIRHRVADYDAWRKVYDSVSDVPAFSNITGESVHRMVDDPDNVLVLHYFDSVDEARAFTALPELQEAMQRAGVQGEPRFKYYE</sequence>
<dbReference type="Proteomes" id="UP000030466">
    <property type="component" value="Unassembled WGS sequence"/>
</dbReference>
<proteinExistence type="predicted"/>